<keyword evidence="3" id="KW-1185">Reference proteome</keyword>
<reference evidence="2" key="1">
    <citation type="journal article" date="2023" name="Mol. Phylogenet. Evol.">
        <title>Genome-scale phylogeny and comparative genomics of the fungal order Sordariales.</title>
        <authorList>
            <person name="Hensen N."/>
            <person name="Bonometti L."/>
            <person name="Westerberg I."/>
            <person name="Brannstrom I.O."/>
            <person name="Guillou S."/>
            <person name="Cros-Aarteil S."/>
            <person name="Calhoun S."/>
            <person name="Haridas S."/>
            <person name="Kuo A."/>
            <person name="Mondo S."/>
            <person name="Pangilinan J."/>
            <person name="Riley R."/>
            <person name="LaButti K."/>
            <person name="Andreopoulos B."/>
            <person name="Lipzen A."/>
            <person name="Chen C."/>
            <person name="Yan M."/>
            <person name="Daum C."/>
            <person name="Ng V."/>
            <person name="Clum A."/>
            <person name="Steindorff A."/>
            <person name="Ohm R.A."/>
            <person name="Martin F."/>
            <person name="Silar P."/>
            <person name="Natvig D.O."/>
            <person name="Lalanne C."/>
            <person name="Gautier V."/>
            <person name="Ament-Velasquez S.L."/>
            <person name="Kruys A."/>
            <person name="Hutchinson M.I."/>
            <person name="Powell A.J."/>
            <person name="Barry K."/>
            <person name="Miller A.N."/>
            <person name="Grigoriev I.V."/>
            <person name="Debuchy R."/>
            <person name="Gladieux P."/>
            <person name="Hiltunen Thoren M."/>
            <person name="Johannesson H."/>
        </authorList>
    </citation>
    <scope>NUCLEOTIDE SEQUENCE</scope>
    <source>
        <strain evidence="2">CBS 892.96</strain>
    </source>
</reference>
<organism evidence="2 3">
    <name type="scientific">Triangularia setosa</name>
    <dbReference type="NCBI Taxonomy" id="2587417"/>
    <lineage>
        <taxon>Eukaryota</taxon>
        <taxon>Fungi</taxon>
        <taxon>Dikarya</taxon>
        <taxon>Ascomycota</taxon>
        <taxon>Pezizomycotina</taxon>
        <taxon>Sordariomycetes</taxon>
        <taxon>Sordariomycetidae</taxon>
        <taxon>Sordariales</taxon>
        <taxon>Podosporaceae</taxon>
        <taxon>Triangularia</taxon>
    </lineage>
</organism>
<evidence type="ECO:0000313" key="3">
    <source>
        <dbReference type="Proteomes" id="UP001302321"/>
    </source>
</evidence>
<comment type="caution">
    <text evidence="2">The sequence shown here is derived from an EMBL/GenBank/DDBJ whole genome shotgun (WGS) entry which is preliminary data.</text>
</comment>
<keyword evidence="1" id="KW-0812">Transmembrane</keyword>
<feature type="transmembrane region" description="Helical" evidence="1">
    <location>
        <begin position="39"/>
        <end position="60"/>
    </location>
</feature>
<name>A0AAN6W6H3_9PEZI</name>
<evidence type="ECO:0000313" key="2">
    <source>
        <dbReference type="EMBL" id="KAK4176130.1"/>
    </source>
</evidence>
<keyword evidence="1" id="KW-0472">Membrane</keyword>
<gene>
    <name evidence="2" type="ORF">QBC36DRAFT_329891</name>
</gene>
<reference evidence="2" key="2">
    <citation type="submission" date="2023-05" db="EMBL/GenBank/DDBJ databases">
        <authorList>
            <consortium name="Lawrence Berkeley National Laboratory"/>
            <person name="Steindorff A."/>
            <person name="Hensen N."/>
            <person name="Bonometti L."/>
            <person name="Westerberg I."/>
            <person name="Brannstrom I.O."/>
            <person name="Guillou S."/>
            <person name="Cros-Aarteil S."/>
            <person name="Calhoun S."/>
            <person name="Haridas S."/>
            <person name="Kuo A."/>
            <person name="Mondo S."/>
            <person name="Pangilinan J."/>
            <person name="Riley R."/>
            <person name="Labutti K."/>
            <person name="Andreopoulos B."/>
            <person name="Lipzen A."/>
            <person name="Chen C."/>
            <person name="Yanf M."/>
            <person name="Daum C."/>
            <person name="Ng V."/>
            <person name="Clum A."/>
            <person name="Ohm R."/>
            <person name="Martin F."/>
            <person name="Silar P."/>
            <person name="Natvig D."/>
            <person name="Lalanne C."/>
            <person name="Gautier V."/>
            <person name="Ament-Velasquez S.L."/>
            <person name="Kruys A."/>
            <person name="Hutchinson M.I."/>
            <person name="Powell A.J."/>
            <person name="Barry K."/>
            <person name="Miller A.N."/>
            <person name="Grigoriev I.V."/>
            <person name="Debuchy R."/>
            <person name="Gladieux P."/>
            <person name="Thoren M.H."/>
            <person name="Johannesson H."/>
        </authorList>
    </citation>
    <scope>NUCLEOTIDE SEQUENCE</scope>
    <source>
        <strain evidence="2">CBS 892.96</strain>
    </source>
</reference>
<sequence length="119" mass="13066">MNVARLWEKYTQIRETDWIAAAKGFVEKVAQTIGDQVTIAGFVVLFSTLLFLLMIGVGVLRAVAYLLQITYGHEEIVVREEVEDVKSQVPVFQNINIDAVIAGGLLGALERSDCGCCCC</sequence>
<dbReference type="Proteomes" id="UP001302321">
    <property type="component" value="Unassembled WGS sequence"/>
</dbReference>
<proteinExistence type="predicted"/>
<dbReference type="AlphaFoldDB" id="A0AAN6W6H3"/>
<evidence type="ECO:0000256" key="1">
    <source>
        <dbReference type="SAM" id="Phobius"/>
    </source>
</evidence>
<dbReference type="EMBL" id="MU866207">
    <property type="protein sequence ID" value="KAK4176130.1"/>
    <property type="molecule type" value="Genomic_DNA"/>
</dbReference>
<accession>A0AAN6W6H3</accession>
<keyword evidence="1" id="KW-1133">Transmembrane helix</keyword>
<protein>
    <submittedName>
        <fullName evidence="2">Uncharacterized protein</fullName>
    </submittedName>
</protein>